<dbReference type="Gene3D" id="6.10.250.130">
    <property type="match status" value="1"/>
</dbReference>
<keyword evidence="10" id="KW-0472">Membrane</keyword>
<dbReference type="PANTHER" id="PTHR43563">
    <property type="entry name" value="AMINE OXIDASE"/>
    <property type="match status" value="1"/>
</dbReference>
<evidence type="ECO:0000256" key="5">
    <source>
        <dbReference type="ARBA" id="ARBA00045409"/>
    </source>
</evidence>
<evidence type="ECO:0000256" key="4">
    <source>
        <dbReference type="ARBA" id="ARBA00023002"/>
    </source>
</evidence>
<evidence type="ECO:0000313" key="12">
    <source>
        <dbReference type="EMBL" id="GFQ72770.1"/>
    </source>
</evidence>
<dbReference type="SUPFAM" id="SSF51905">
    <property type="entry name" value="FAD/NAD(P)-binding domain"/>
    <property type="match status" value="1"/>
</dbReference>
<dbReference type="AlphaFoldDB" id="A0A8X6KDG4"/>
<comment type="catalytic activity">
    <reaction evidence="7">
        <text>benzylamine + O2 + H2O = benzaldehyde + H2O2 + NH4(+)</text>
        <dbReference type="Rhea" id="RHEA:59424"/>
        <dbReference type="ChEBI" id="CHEBI:15377"/>
        <dbReference type="ChEBI" id="CHEBI:15379"/>
        <dbReference type="ChEBI" id="CHEBI:16240"/>
        <dbReference type="ChEBI" id="CHEBI:17169"/>
        <dbReference type="ChEBI" id="CHEBI:28938"/>
        <dbReference type="ChEBI" id="CHEBI:225238"/>
    </reaction>
    <physiologicalReaction direction="left-to-right" evidence="7">
        <dbReference type="Rhea" id="RHEA:59425"/>
    </physiologicalReaction>
</comment>
<evidence type="ECO:0000256" key="3">
    <source>
        <dbReference type="ARBA" id="ARBA00005995"/>
    </source>
</evidence>
<evidence type="ECO:0000259" key="11">
    <source>
        <dbReference type="Pfam" id="PF01593"/>
    </source>
</evidence>
<feature type="binding site" evidence="9">
    <location>
        <position position="428"/>
    </location>
    <ligand>
        <name>FAD</name>
        <dbReference type="ChEBI" id="CHEBI:57692"/>
    </ligand>
</feature>
<evidence type="ECO:0000256" key="1">
    <source>
        <dbReference type="ARBA" id="ARBA00001974"/>
    </source>
</evidence>
<feature type="binding site" evidence="9">
    <location>
        <begin position="32"/>
        <end position="33"/>
    </location>
    <ligand>
        <name>FAD</name>
        <dbReference type="ChEBI" id="CHEBI:57692"/>
    </ligand>
</feature>
<sequence>MDSDVIVIGGGISGLCAAKWLNEAGVSVIVLEALDRVGGRTLTKRDPKVDYVDLGGSYIGPTQDYLSRITKELGIKNYKINQDLKCLFYRDGRMICHKPLDSPRERNPFVNMDINNMWSLIDELGKQIPANAPWDAPLAEEWDLMTFKDFIKKHCYTKAGKQMFEEIISVFIASEAYEASLLSFLWYIKQCGGAKRMIYITNGGQERKFIGGSQQISVKLAERLGKDKVITNSPVIAINQESKDCVIVKTLQGKEYKTKYVVLACPPAIQMKIHFTPSLPAIRNQLMQRMPMGTVTKVILYYRSPFWIKKGLNGSSMIIGKGHPMFYSLDDTKPDGSFPAIIGFVTGDKCREMTHLTSEERKKAIAQSLAEATGCPEALQPIHYEEKNWMEEQYTGGCYTAMCPPGFLTRYGRALRKPIDRLYFAGTETSIKWSGYMNGAVEAGERAAREVLHKMGKISKDQIWLEEPQSQDLVALPFVDSFGERFLPSVPGFIKMITFFGILGASTLVCLKYPRLLRLLHK</sequence>
<dbReference type="GO" id="GO:0097621">
    <property type="term" value="F:monoamine oxidase activity"/>
    <property type="evidence" value="ECO:0007669"/>
    <property type="project" value="UniProtKB-EC"/>
</dbReference>
<keyword evidence="10" id="KW-1133">Transmembrane helix</keyword>
<feature type="domain" description="Amine oxidase" evidence="11">
    <location>
        <begin position="12"/>
        <end position="452"/>
    </location>
</feature>
<dbReference type="EC" id="1.4.3.-" evidence="10"/>
<evidence type="ECO:0000256" key="8">
    <source>
        <dbReference type="ARBA" id="ARBA00049430"/>
    </source>
</evidence>
<comment type="subcellular location">
    <subcellularLocation>
        <location evidence="2">Mitochondrion outer membrane</location>
        <topology evidence="2">Single-pass type IV membrane protein</topology>
        <orientation evidence="2">Cytoplasmic side</orientation>
    </subcellularLocation>
</comment>
<keyword evidence="10" id="KW-0274">FAD</keyword>
<reference evidence="12" key="1">
    <citation type="submission" date="2020-07" db="EMBL/GenBank/DDBJ databases">
        <title>Multicomponent nature underlies the extraordinary mechanical properties of spider dragline silk.</title>
        <authorList>
            <person name="Kono N."/>
            <person name="Nakamura H."/>
            <person name="Mori M."/>
            <person name="Yoshida Y."/>
            <person name="Ohtoshi R."/>
            <person name="Malay A.D."/>
            <person name="Moran D.A.P."/>
            <person name="Tomita M."/>
            <person name="Numata K."/>
            <person name="Arakawa K."/>
        </authorList>
    </citation>
    <scope>NUCLEOTIDE SEQUENCE</scope>
</reference>
<dbReference type="OrthoDB" id="337104at2759"/>
<accession>A0A8X6KDG4</accession>
<feature type="binding site" evidence="9">
    <location>
        <position position="344"/>
    </location>
    <ligand>
        <name>substrate</name>
    </ligand>
</feature>
<comment type="catalytic activity">
    <reaction evidence="6">
        <text>a secondary aliphatic amine + O2 + H2O = a primary amine + an aldehyde + H2O2</text>
        <dbReference type="Rhea" id="RHEA:26414"/>
        <dbReference type="ChEBI" id="CHEBI:15377"/>
        <dbReference type="ChEBI" id="CHEBI:15379"/>
        <dbReference type="ChEBI" id="CHEBI:16240"/>
        <dbReference type="ChEBI" id="CHEBI:17478"/>
        <dbReference type="ChEBI" id="CHEBI:58855"/>
        <dbReference type="ChEBI" id="CHEBI:65296"/>
        <dbReference type="EC" id="1.4.3.4"/>
    </reaction>
</comment>
<keyword evidence="4 10" id="KW-0560">Oxidoreductase</keyword>
<feature type="transmembrane region" description="Helical" evidence="10">
    <location>
        <begin position="493"/>
        <end position="513"/>
    </location>
</feature>
<gene>
    <name evidence="12" type="primary">MAOB</name>
    <name evidence="12" type="ORF">TNCT_165292</name>
</gene>
<dbReference type="SUPFAM" id="SSF54373">
    <property type="entry name" value="FAD-linked reductases, C-terminal domain"/>
    <property type="match status" value="1"/>
</dbReference>
<name>A0A8X6KDG4_TRICU</name>
<dbReference type="GO" id="GO:0005741">
    <property type="term" value="C:mitochondrial outer membrane"/>
    <property type="evidence" value="ECO:0007669"/>
    <property type="project" value="UniProtKB-SubCell"/>
</dbReference>
<dbReference type="PANTHER" id="PTHR43563:SF1">
    <property type="entry name" value="AMINE OXIDASE [FLAVIN-CONTAINING] B"/>
    <property type="match status" value="1"/>
</dbReference>
<feature type="binding site" evidence="9">
    <location>
        <position position="13"/>
    </location>
    <ligand>
        <name>FAD</name>
        <dbReference type="ChEBI" id="CHEBI:57692"/>
    </ligand>
</feature>
<dbReference type="Gene3D" id="3.50.50.60">
    <property type="entry name" value="FAD/NAD(P)-binding domain"/>
    <property type="match status" value="1"/>
</dbReference>
<proteinExistence type="inferred from homology"/>
<dbReference type="InterPro" id="IPR001613">
    <property type="entry name" value="Flavin_amine_oxidase"/>
</dbReference>
<feature type="binding site" evidence="9">
    <location>
        <position position="235"/>
    </location>
    <ligand>
        <name>FAD</name>
        <dbReference type="ChEBI" id="CHEBI:57692"/>
    </ligand>
</feature>
<protein>
    <recommendedName>
        <fullName evidence="10">Amine oxidase</fullName>
        <ecNumber evidence="10">1.4.3.-</ecNumber>
    </recommendedName>
</protein>
<comment type="catalytic activity">
    <reaction evidence="8">
        <text>N-acetylputrescine + O2 + H2O = 4-acetamidobutanal + H2O2 + NH4(+)</text>
        <dbReference type="Rhea" id="RHEA:70283"/>
        <dbReference type="ChEBI" id="CHEBI:7386"/>
        <dbReference type="ChEBI" id="CHEBI:15377"/>
        <dbReference type="ChEBI" id="CHEBI:15379"/>
        <dbReference type="ChEBI" id="CHEBI:16240"/>
        <dbReference type="ChEBI" id="CHEBI:28938"/>
        <dbReference type="ChEBI" id="CHEBI:58263"/>
    </reaction>
    <physiologicalReaction direction="left-to-right" evidence="8">
        <dbReference type="Rhea" id="RHEA:70284"/>
    </physiologicalReaction>
</comment>
<dbReference type="Proteomes" id="UP000887116">
    <property type="component" value="Unassembled WGS sequence"/>
</dbReference>
<evidence type="ECO:0000256" key="6">
    <source>
        <dbReference type="ARBA" id="ARBA00048448"/>
    </source>
</evidence>
<dbReference type="GO" id="GO:0050660">
    <property type="term" value="F:flavin adenine dinucleotide binding"/>
    <property type="evidence" value="ECO:0007669"/>
    <property type="project" value="TreeGrafter"/>
</dbReference>
<evidence type="ECO:0000256" key="2">
    <source>
        <dbReference type="ARBA" id="ARBA00004362"/>
    </source>
</evidence>
<dbReference type="Gene3D" id="3.90.660.10">
    <property type="match status" value="1"/>
</dbReference>
<evidence type="ECO:0000256" key="10">
    <source>
        <dbReference type="RuleBase" id="RU362067"/>
    </source>
</evidence>
<keyword evidence="13" id="KW-1185">Reference proteome</keyword>
<dbReference type="InterPro" id="IPR002937">
    <property type="entry name" value="Amino_oxidase"/>
</dbReference>
<dbReference type="EMBL" id="BMAO01011300">
    <property type="protein sequence ID" value="GFQ72770.1"/>
    <property type="molecule type" value="Genomic_DNA"/>
</dbReference>
<comment type="caution">
    <text evidence="12">The sequence shown here is derived from an EMBL/GenBank/DDBJ whole genome shotgun (WGS) entry which is preliminary data.</text>
</comment>
<comment type="cofactor">
    <cofactor evidence="1 10">
        <name>FAD</name>
        <dbReference type="ChEBI" id="CHEBI:57692"/>
    </cofactor>
</comment>
<evidence type="ECO:0000256" key="7">
    <source>
        <dbReference type="ARBA" id="ARBA00049354"/>
    </source>
</evidence>
<organism evidence="12 13">
    <name type="scientific">Trichonephila clavata</name>
    <name type="common">Joro spider</name>
    <name type="synonym">Nephila clavata</name>
    <dbReference type="NCBI Taxonomy" id="2740835"/>
    <lineage>
        <taxon>Eukaryota</taxon>
        <taxon>Metazoa</taxon>
        <taxon>Ecdysozoa</taxon>
        <taxon>Arthropoda</taxon>
        <taxon>Chelicerata</taxon>
        <taxon>Arachnida</taxon>
        <taxon>Araneae</taxon>
        <taxon>Araneomorphae</taxon>
        <taxon>Entelegynae</taxon>
        <taxon>Araneoidea</taxon>
        <taxon>Nephilidae</taxon>
        <taxon>Trichonephila</taxon>
    </lineage>
</organism>
<keyword evidence="10" id="KW-0285">Flavoprotein</keyword>
<dbReference type="Pfam" id="PF01593">
    <property type="entry name" value="Amino_oxidase"/>
    <property type="match status" value="1"/>
</dbReference>
<dbReference type="Gene3D" id="1.10.405.10">
    <property type="entry name" value="Guanine Nucleotide Dissociation Inhibitor, domain 1"/>
    <property type="match status" value="1"/>
</dbReference>
<evidence type="ECO:0000256" key="9">
    <source>
        <dbReference type="PIRSR" id="PIRSR601613-1"/>
    </source>
</evidence>
<dbReference type="InterPro" id="IPR050703">
    <property type="entry name" value="Flavin_MAO"/>
</dbReference>
<dbReference type="InterPro" id="IPR036188">
    <property type="entry name" value="FAD/NAD-bd_sf"/>
</dbReference>
<comment type="similarity">
    <text evidence="3 10">Belongs to the flavin monoamine oxidase family.</text>
</comment>
<dbReference type="PRINTS" id="PR00757">
    <property type="entry name" value="AMINEOXDASEF"/>
</dbReference>
<evidence type="ECO:0000313" key="13">
    <source>
        <dbReference type="Proteomes" id="UP000887116"/>
    </source>
</evidence>
<dbReference type="GO" id="GO:0008131">
    <property type="term" value="F:primary methylamine oxidase activity"/>
    <property type="evidence" value="ECO:0007669"/>
    <property type="project" value="TreeGrafter"/>
</dbReference>
<keyword evidence="10" id="KW-0812">Transmembrane</keyword>
<comment type="function">
    <text evidence="5">Catalyzes the oxidative deamination of primary and some secondary amines such as neurotransmitters, and exogenous amines including the tertiary amine, neurotoxin 1-methyl-4-phenyl-1,2,3,6-tetrahydropyridine (MPTP), with concomitant reduction of oxygen to hydrogen peroxide and participates in the metabolism of neuroactive and vasoactive amines in the central nervous system and peripheral tissues. Preferentially degrades benzylamine and phenylethylamine.</text>
</comment>